<evidence type="ECO:0000256" key="1">
    <source>
        <dbReference type="ARBA" id="ARBA00010240"/>
    </source>
</evidence>
<feature type="short sequence motif" description="DGA/G" evidence="6">
    <location>
        <begin position="216"/>
        <end position="218"/>
    </location>
</feature>
<dbReference type="AlphaFoldDB" id="A0A1Q3CKG2"/>
<feature type="short sequence motif" description="GXSXG" evidence="6">
    <location>
        <begin position="65"/>
        <end position="69"/>
    </location>
</feature>
<dbReference type="GO" id="GO:0016042">
    <property type="term" value="P:lipid catabolic process"/>
    <property type="evidence" value="ECO:0007669"/>
    <property type="project" value="UniProtKB-UniRule"/>
</dbReference>
<name>A0A1Q3CKG2_CEPFO</name>
<dbReference type="OrthoDB" id="1658288at2759"/>
<evidence type="ECO:0000256" key="5">
    <source>
        <dbReference type="ARBA" id="ARBA00023098"/>
    </source>
</evidence>
<feature type="short sequence motif" description="GXGXXG" evidence="6">
    <location>
        <begin position="27"/>
        <end position="32"/>
    </location>
</feature>
<accession>A0A1Q3CKG2</accession>
<reference evidence="10" key="1">
    <citation type="submission" date="2016-04" db="EMBL/GenBank/DDBJ databases">
        <title>Cephalotus genome sequencing.</title>
        <authorList>
            <person name="Fukushima K."/>
            <person name="Hasebe M."/>
            <person name="Fang X."/>
        </authorList>
    </citation>
    <scope>NUCLEOTIDE SEQUENCE [LARGE SCALE GENOMIC DNA]</scope>
    <source>
        <strain evidence="10">cv. St1</strain>
    </source>
</reference>
<dbReference type="PROSITE" id="PS51635">
    <property type="entry name" value="PNPLA"/>
    <property type="match status" value="1"/>
</dbReference>
<comment type="caution">
    <text evidence="9">The sequence shown here is derived from an EMBL/GenBank/DDBJ whole genome shotgun (WGS) entry which is preliminary data.</text>
</comment>
<evidence type="ECO:0000256" key="3">
    <source>
        <dbReference type="ARBA" id="ARBA00022821"/>
    </source>
</evidence>
<dbReference type="EC" id="3.1.1.-" evidence="7"/>
<evidence type="ECO:0000256" key="6">
    <source>
        <dbReference type="PROSITE-ProRule" id="PRU01161"/>
    </source>
</evidence>
<dbReference type="STRING" id="3775.A0A1Q3CKG2"/>
<keyword evidence="5 6" id="KW-0443">Lipid metabolism</keyword>
<feature type="domain" description="PNPLA" evidence="8">
    <location>
        <begin position="23"/>
        <end position="229"/>
    </location>
</feature>
<feature type="active site" description="Nucleophile" evidence="6">
    <location>
        <position position="67"/>
    </location>
</feature>
<dbReference type="GO" id="GO:0004620">
    <property type="term" value="F:phospholipase activity"/>
    <property type="evidence" value="ECO:0007669"/>
    <property type="project" value="TreeGrafter"/>
</dbReference>
<keyword evidence="10" id="KW-1185">Reference proteome</keyword>
<protein>
    <recommendedName>
        <fullName evidence="7">Patatin</fullName>
        <ecNumber evidence="7">3.1.1.-</ecNumber>
    </recommendedName>
</protein>
<dbReference type="GO" id="GO:0006952">
    <property type="term" value="P:defense response"/>
    <property type="evidence" value="ECO:0007669"/>
    <property type="project" value="UniProtKB-KW"/>
</dbReference>
<dbReference type="PANTHER" id="PTHR32176:SF92">
    <property type="entry name" value="XYLOSE ISOMERASE"/>
    <property type="match status" value="1"/>
</dbReference>
<dbReference type="InParanoid" id="A0A1Q3CKG2"/>
<comment type="similarity">
    <text evidence="1 7">Belongs to the patatin family.</text>
</comment>
<comment type="domain">
    <text evidence="7">The nitrogen atoms of the two glycine residues in the GGXR motif define the oxyanion hole, and stabilize the oxyanion that forms during the nucleophilic attack by the catalytic serine during substrate cleavage.</text>
</comment>
<keyword evidence="4 6" id="KW-0442">Lipid degradation</keyword>
<evidence type="ECO:0000256" key="4">
    <source>
        <dbReference type="ARBA" id="ARBA00022963"/>
    </source>
</evidence>
<dbReference type="SUPFAM" id="SSF52151">
    <property type="entry name" value="FabD/lysophospholipase-like"/>
    <property type="match status" value="1"/>
</dbReference>
<evidence type="ECO:0000256" key="7">
    <source>
        <dbReference type="RuleBase" id="RU361262"/>
    </source>
</evidence>
<dbReference type="InterPro" id="IPR016035">
    <property type="entry name" value="Acyl_Trfase/lysoPLipase"/>
</dbReference>
<gene>
    <name evidence="9" type="ORF">CFOL_v3_24184</name>
</gene>
<dbReference type="EMBL" id="BDDD01002248">
    <property type="protein sequence ID" value="GAV80724.1"/>
    <property type="molecule type" value="Genomic_DNA"/>
</dbReference>
<feature type="active site" description="Proton acceptor" evidence="6">
    <location>
        <position position="216"/>
    </location>
</feature>
<evidence type="ECO:0000313" key="10">
    <source>
        <dbReference type="Proteomes" id="UP000187406"/>
    </source>
</evidence>
<keyword evidence="3" id="KW-0611">Plant defense</keyword>
<dbReference type="Gene3D" id="3.40.1090.10">
    <property type="entry name" value="Cytosolic phospholipase A2 catalytic domain"/>
    <property type="match status" value="1"/>
</dbReference>
<proteinExistence type="inferred from homology"/>
<organism evidence="9 10">
    <name type="scientific">Cephalotus follicularis</name>
    <name type="common">Albany pitcher plant</name>
    <dbReference type="NCBI Taxonomy" id="3775"/>
    <lineage>
        <taxon>Eukaryota</taxon>
        <taxon>Viridiplantae</taxon>
        <taxon>Streptophyta</taxon>
        <taxon>Embryophyta</taxon>
        <taxon>Tracheophyta</taxon>
        <taxon>Spermatophyta</taxon>
        <taxon>Magnoliopsida</taxon>
        <taxon>eudicotyledons</taxon>
        <taxon>Gunneridae</taxon>
        <taxon>Pentapetalae</taxon>
        <taxon>rosids</taxon>
        <taxon>fabids</taxon>
        <taxon>Oxalidales</taxon>
        <taxon>Cephalotaceae</taxon>
        <taxon>Cephalotus</taxon>
    </lineage>
</organism>
<comment type="function">
    <text evidence="7">Lipolytic acyl hydrolase (LAH).</text>
</comment>
<dbReference type="FunCoup" id="A0A1Q3CKG2">
    <property type="interactions" value="270"/>
</dbReference>
<dbReference type="PANTHER" id="PTHR32176">
    <property type="entry name" value="XYLOSE ISOMERASE"/>
    <property type="match status" value="1"/>
</dbReference>
<dbReference type="InterPro" id="IPR002641">
    <property type="entry name" value="PNPLA_dom"/>
</dbReference>
<evidence type="ECO:0000313" key="9">
    <source>
        <dbReference type="EMBL" id="GAV80724.1"/>
    </source>
</evidence>
<dbReference type="GO" id="GO:0047372">
    <property type="term" value="F:monoacylglycerol lipase activity"/>
    <property type="evidence" value="ECO:0007669"/>
    <property type="project" value="TreeGrafter"/>
</dbReference>
<dbReference type="CDD" id="cd07214">
    <property type="entry name" value="Pat17_isozyme_like"/>
    <property type="match status" value="1"/>
</dbReference>
<evidence type="ECO:0000256" key="2">
    <source>
        <dbReference type="ARBA" id="ARBA00022801"/>
    </source>
</evidence>
<evidence type="ECO:0000259" key="8">
    <source>
        <dbReference type="PROSITE" id="PS51635"/>
    </source>
</evidence>
<dbReference type="Pfam" id="PF01734">
    <property type="entry name" value="Patatin"/>
    <property type="match status" value="1"/>
</dbReference>
<sequence length="406" mass="45059">MEEKSSSLNNIPTPAYGNLITILSIDGGGVRGIIPGVILSYLESQLQELDGEDARLADYFDVISGTSTGGLITAMLAAPNEQNLPLYAAKDIVPFYLDNCPKIFPQTSGILAWLINLWKALSGPKYDGKYLHKLIREILKDTRLHQTLTNVVIPAFDIKLLQPTIFSSYQVTVRPVIDALLSDICISTSAAPTYFPAYYFKNQEQLENTHEFNLIDGGVAANNPTLVAISEVARQITKKNPDFPSIEPLCYDRFLVISLGTGSNRSEKKYNAKSASKWGVICWLYENGSTPLIDCYSDASADMVDYHNCVFFQALDSQNNYLRITDDTLRGNLASVDISTKENLENLVKVGENLLKKPVSHINLDTGLYEPDENAVTNEEALKRFAKVLSDEKKLRESKFPSTDHS</sequence>
<keyword evidence="2 6" id="KW-0378">Hydrolase</keyword>
<dbReference type="FunFam" id="3.40.1090.10:FF:000005">
    <property type="entry name" value="Patatin"/>
    <property type="match status" value="1"/>
</dbReference>
<dbReference type="Proteomes" id="UP000187406">
    <property type="component" value="Unassembled WGS sequence"/>
</dbReference>